<dbReference type="EMBL" id="FOUA01000010">
    <property type="protein sequence ID" value="SFM38930.1"/>
    <property type="molecule type" value="Genomic_DNA"/>
</dbReference>
<dbReference type="SUPFAM" id="SSF159501">
    <property type="entry name" value="EreA/ChaN-like"/>
    <property type="match status" value="1"/>
</dbReference>
<dbReference type="CDD" id="cd14728">
    <property type="entry name" value="Ere-like"/>
    <property type="match status" value="1"/>
</dbReference>
<dbReference type="Gene3D" id="3.40.1660.10">
    <property type="entry name" value="EreA-like (biosynthetic domain)"/>
    <property type="match status" value="1"/>
</dbReference>
<dbReference type="InterPro" id="IPR052036">
    <property type="entry name" value="Hydrolase/PRTase-associated"/>
</dbReference>
<dbReference type="Proteomes" id="UP000186904">
    <property type="component" value="Unassembled WGS sequence"/>
</dbReference>
<evidence type="ECO:0000313" key="1">
    <source>
        <dbReference type="EMBL" id="SES36874.1"/>
    </source>
</evidence>
<accession>A0A031M5X1</accession>
<protein>
    <submittedName>
        <fullName evidence="1">Erythromycin esterase homolog</fullName>
    </submittedName>
</protein>
<dbReference type="Gene3D" id="1.20.1440.30">
    <property type="entry name" value="Biosynthetic Protein domain"/>
    <property type="match status" value="1"/>
</dbReference>
<dbReference type="STRING" id="653930.SAMN05216589_0059"/>
<dbReference type="PANTHER" id="PTHR31299">
    <property type="entry name" value="ESTERASE, PUTATIVE (AFU_ORTHOLOGUE AFUA_1G05850)-RELATED"/>
    <property type="match status" value="1"/>
</dbReference>
<sequence length="450" mass="50355">MTEADSILVRTMEKAAVPLTGQPGDFDAIIEAARGKSLVMIGEATHGTREFYHTRAQITRRLVTELGFAGVAVEADWPDAYAINRHVWNLDPGLPAEAVMRTFERFPTWMWANTEVLDFVRWLAGFNAMPSRAEAGLRPVGFYGLDLYSMSSSAQAVITYLDKHDPPAAVRARERYACLDQYLDEPHLYGQSVEFGLSASCEQAITEQLQEMQTRAFRRLEGLGLVSDEQRFCAEQNARLVSNAEEYYRAMFRGRPNSWNVRDSHMFETLEALCGHLGHQLGEPAKVVVWAHNSHVGNAAATEMGARGELNIGQLAREKYGDDVLLIGFSTATGEVTAASDWDGPAERKQVRQPLPGSYEALFQAVARERFLLDLRGASPLTSQLAEARLQRAIGVIYRPQTERHSHYYYARLAEQFDFMLHYDRTHALQPLVSEPAPGEDVAETWPSGL</sequence>
<dbReference type="RefSeq" id="WP_036992914.1">
    <property type="nucleotide sequence ID" value="NZ_FOGN01000010.1"/>
</dbReference>
<dbReference type="Proteomes" id="UP000186599">
    <property type="component" value="Unassembled WGS sequence"/>
</dbReference>
<dbReference type="PIRSF" id="PIRSF036794">
    <property type="entry name" value="UCP_erythr_ester"/>
    <property type="match status" value="1"/>
</dbReference>
<name>A0A031M5X1_9GAMM</name>
<evidence type="ECO:0000313" key="3">
    <source>
        <dbReference type="Proteomes" id="UP000186599"/>
    </source>
</evidence>
<dbReference type="OrthoDB" id="9810066at2"/>
<organism evidence="1 4">
    <name type="scientific">Halopseudomonas bauzanensis</name>
    <dbReference type="NCBI Taxonomy" id="653930"/>
    <lineage>
        <taxon>Bacteria</taxon>
        <taxon>Pseudomonadati</taxon>
        <taxon>Pseudomonadota</taxon>
        <taxon>Gammaproteobacteria</taxon>
        <taxon>Pseudomonadales</taxon>
        <taxon>Pseudomonadaceae</taxon>
        <taxon>Halopseudomonas</taxon>
    </lineage>
</organism>
<dbReference type="Pfam" id="PF05139">
    <property type="entry name" value="Erythro_esteras"/>
    <property type="match status" value="1"/>
</dbReference>
<dbReference type="InterPro" id="IPR014622">
    <property type="entry name" value="UCP036794_erythomycin"/>
</dbReference>
<evidence type="ECO:0000313" key="4">
    <source>
        <dbReference type="Proteomes" id="UP000186904"/>
    </source>
</evidence>
<dbReference type="EMBL" id="FOGN01000010">
    <property type="protein sequence ID" value="SES36874.1"/>
    <property type="molecule type" value="Genomic_DNA"/>
</dbReference>
<gene>
    <name evidence="2" type="ORF">SAMN04487855_0058</name>
    <name evidence="1" type="ORF">SAMN05216589_0059</name>
</gene>
<dbReference type="AlphaFoldDB" id="A0A031M5X1"/>
<evidence type="ECO:0000313" key="2">
    <source>
        <dbReference type="EMBL" id="SFM38930.1"/>
    </source>
</evidence>
<keyword evidence="3" id="KW-1185">Reference proteome</keyword>
<dbReference type="Gene3D" id="3.30.1870.10">
    <property type="entry name" value="EreA-like, domain 2"/>
    <property type="match status" value="1"/>
</dbReference>
<dbReference type="InterPro" id="IPR007815">
    <property type="entry name" value="Emycin_Estase"/>
</dbReference>
<reference evidence="3 4" key="1">
    <citation type="submission" date="2016-10" db="EMBL/GenBank/DDBJ databases">
        <authorList>
            <person name="de Groot N.N."/>
        </authorList>
    </citation>
    <scope>NUCLEOTIDE SEQUENCE [LARGE SCALE GENOMIC DNA]</scope>
    <source>
        <strain evidence="2 3">CGMCC 1.9095</strain>
        <strain evidence="1 4">DSM 22558</strain>
    </source>
</reference>
<dbReference type="GO" id="GO:0046677">
    <property type="term" value="P:response to antibiotic"/>
    <property type="evidence" value="ECO:0007669"/>
    <property type="project" value="InterPro"/>
</dbReference>
<dbReference type="PANTHER" id="PTHR31299:SF0">
    <property type="entry name" value="ESTERASE, PUTATIVE (AFU_ORTHOLOGUE AFUA_1G05850)-RELATED"/>
    <property type="match status" value="1"/>
</dbReference>
<proteinExistence type="predicted"/>